<name>A0A4R5BY42_9ACTN</name>
<dbReference type="PANTHER" id="PTHR42879:SF2">
    <property type="entry name" value="3-OXOACYL-[ACYL-CARRIER-PROTEIN] REDUCTASE FABG"/>
    <property type="match status" value="1"/>
</dbReference>
<dbReference type="PANTHER" id="PTHR42879">
    <property type="entry name" value="3-OXOACYL-(ACYL-CARRIER-PROTEIN) REDUCTASE"/>
    <property type="match status" value="1"/>
</dbReference>
<dbReference type="SUPFAM" id="SSF51735">
    <property type="entry name" value="NAD(P)-binding Rossmann-fold domains"/>
    <property type="match status" value="1"/>
</dbReference>
<evidence type="ECO:0000256" key="1">
    <source>
        <dbReference type="ARBA" id="ARBA00006484"/>
    </source>
</evidence>
<dbReference type="InterPro" id="IPR050259">
    <property type="entry name" value="SDR"/>
</dbReference>
<dbReference type="GO" id="GO:0016491">
    <property type="term" value="F:oxidoreductase activity"/>
    <property type="evidence" value="ECO:0007669"/>
    <property type="project" value="UniProtKB-KW"/>
</dbReference>
<dbReference type="RefSeq" id="WP_132192798.1">
    <property type="nucleotide sequence ID" value="NZ_SMKY01000003.1"/>
</dbReference>
<evidence type="ECO:0000256" key="2">
    <source>
        <dbReference type="ARBA" id="ARBA00023002"/>
    </source>
</evidence>
<dbReference type="EMBL" id="SMKY01000003">
    <property type="protein sequence ID" value="TDD92138.1"/>
    <property type="molecule type" value="Genomic_DNA"/>
</dbReference>
<dbReference type="GO" id="GO:0032787">
    <property type="term" value="P:monocarboxylic acid metabolic process"/>
    <property type="evidence" value="ECO:0007669"/>
    <property type="project" value="UniProtKB-ARBA"/>
</dbReference>
<gene>
    <name evidence="3" type="ORF">E1293_01080</name>
</gene>
<evidence type="ECO:0000313" key="3">
    <source>
        <dbReference type="EMBL" id="TDD92138.1"/>
    </source>
</evidence>
<keyword evidence="2" id="KW-0560">Oxidoreductase</keyword>
<dbReference type="InterPro" id="IPR020904">
    <property type="entry name" value="Sc_DH/Rdtase_CS"/>
</dbReference>
<dbReference type="AlphaFoldDB" id="A0A4R5BY42"/>
<protein>
    <submittedName>
        <fullName evidence="3">SDR family oxidoreductase</fullName>
    </submittedName>
</protein>
<keyword evidence="4" id="KW-1185">Reference proteome</keyword>
<comment type="similarity">
    <text evidence="1">Belongs to the short-chain dehydrogenases/reductases (SDR) family.</text>
</comment>
<proteinExistence type="inferred from homology"/>
<sequence length="262" mass="27407">MADILDLKGRTALVTGAGQGVGRRVALHFAEHGAGAVVVNDFRAERAEAVAEEVRGLGVKAMPAAGDVGDLDAVRAAVAKAARELGPVEILVNNAGNAGPQPTKEMTRPFWEQTPAEWHGYLGTNLFGVLNNVHSVLPGMIESGYGRIVTVISDAGRVGEPGREAYSAAKGGAAGFTRSVAASTGRFGITANCVSLAATRTPRTQDRFADEERFKKLMSRYVIRRAGEPEDAANLVLFLASGAASWITGQTVPVNGGYSFAL</sequence>
<accession>A0A4R5BY42</accession>
<dbReference type="InterPro" id="IPR036291">
    <property type="entry name" value="NAD(P)-bd_dom_sf"/>
</dbReference>
<dbReference type="Pfam" id="PF13561">
    <property type="entry name" value="adh_short_C2"/>
    <property type="match status" value="1"/>
</dbReference>
<comment type="caution">
    <text evidence="3">The sequence shown here is derived from an EMBL/GenBank/DDBJ whole genome shotgun (WGS) entry which is preliminary data.</text>
</comment>
<dbReference type="FunFam" id="3.40.50.720:FF:000084">
    <property type="entry name" value="Short-chain dehydrogenase reductase"/>
    <property type="match status" value="1"/>
</dbReference>
<dbReference type="InterPro" id="IPR002347">
    <property type="entry name" value="SDR_fam"/>
</dbReference>
<organism evidence="3 4">
    <name type="scientific">Actinomadura darangshiensis</name>
    <dbReference type="NCBI Taxonomy" id="705336"/>
    <lineage>
        <taxon>Bacteria</taxon>
        <taxon>Bacillati</taxon>
        <taxon>Actinomycetota</taxon>
        <taxon>Actinomycetes</taxon>
        <taxon>Streptosporangiales</taxon>
        <taxon>Thermomonosporaceae</taxon>
        <taxon>Actinomadura</taxon>
    </lineage>
</organism>
<dbReference type="PROSITE" id="PS00061">
    <property type="entry name" value="ADH_SHORT"/>
    <property type="match status" value="1"/>
</dbReference>
<dbReference type="PRINTS" id="PR00081">
    <property type="entry name" value="GDHRDH"/>
</dbReference>
<reference evidence="3 4" key="1">
    <citation type="submission" date="2019-03" db="EMBL/GenBank/DDBJ databases">
        <title>Draft genome sequences of novel Actinobacteria.</title>
        <authorList>
            <person name="Sahin N."/>
            <person name="Ay H."/>
            <person name="Saygin H."/>
        </authorList>
    </citation>
    <scope>NUCLEOTIDE SEQUENCE [LARGE SCALE GENOMIC DNA]</scope>
    <source>
        <strain evidence="3 4">DSM 45941</strain>
    </source>
</reference>
<dbReference type="OrthoDB" id="7064009at2"/>
<dbReference type="Proteomes" id="UP000295578">
    <property type="component" value="Unassembled WGS sequence"/>
</dbReference>
<dbReference type="PRINTS" id="PR00080">
    <property type="entry name" value="SDRFAMILY"/>
</dbReference>
<dbReference type="Gene3D" id="3.40.50.720">
    <property type="entry name" value="NAD(P)-binding Rossmann-like Domain"/>
    <property type="match status" value="1"/>
</dbReference>
<evidence type="ECO:0000313" key="4">
    <source>
        <dbReference type="Proteomes" id="UP000295578"/>
    </source>
</evidence>